<evidence type="ECO:0000256" key="1">
    <source>
        <dbReference type="SAM" id="MobiDB-lite"/>
    </source>
</evidence>
<proteinExistence type="predicted"/>
<evidence type="ECO:0000313" key="2">
    <source>
        <dbReference type="EMBL" id="CAD9702602.1"/>
    </source>
</evidence>
<feature type="region of interest" description="Disordered" evidence="1">
    <location>
        <begin position="1"/>
        <end position="29"/>
    </location>
</feature>
<feature type="region of interest" description="Disordered" evidence="1">
    <location>
        <begin position="71"/>
        <end position="111"/>
    </location>
</feature>
<gene>
    <name evidence="2" type="ORF">QSP1433_LOCUS14970</name>
</gene>
<dbReference type="EMBL" id="HBHK01023813">
    <property type="protein sequence ID" value="CAD9702602.1"/>
    <property type="molecule type" value="Transcribed_RNA"/>
</dbReference>
<name>A0A7S2SLB3_9STRA</name>
<protein>
    <submittedName>
        <fullName evidence="2">Uncharacterized protein</fullName>
    </submittedName>
</protein>
<sequence length="328" mass="36438">MGATNKPKAHRKSSSKERRPGPKSLSKRANSLFLKTKRWMEKDRKRSILLVTLILLILLKGWVGGASNTASVANNLRDNNGRDMDAYNGDDEEAKVEKPVPKKKKTSEVGPTAAQFEEDLRKVSGKILEVEKPALAYDYNVMLRPLVQRSSDKSVVCPDKGGGKYNKVCSKAYAEYHFNIPSPGTYYVYVETVAPNINDNSLWVGSPDVDQSTFGECPGTKAGPLVPSKHVKSKKWLCCPKYLESNRKKGQGLFYCECCTTTIGPKGNDMGCILDLEVDSKPHWNMAPREFVVKETTSPLRIRLYAREDGTAFTRVLVSSNPALKTIS</sequence>
<reference evidence="2" key="1">
    <citation type="submission" date="2021-01" db="EMBL/GenBank/DDBJ databases">
        <authorList>
            <person name="Corre E."/>
            <person name="Pelletier E."/>
            <person name="Niang G."/>
            <person name="Scheremetjew M."/>
            <person name="Finn R."/>
            <person name="Kale V."/>
            <person name="Holt S."/>
            <person name="Cochrane G."/>
            <person name="Meng A."/>
            <person name="Brown T."/>
            <person name="Cohen L."/>
        </authorList>
    </citation>
    <scope>NUCLEOTIDE SEQUENCE</scope>
    <source>
        <strain evidence="2">NY070348D</strain>
    </source>
</reference>
<accession>A0A7S2SLB3</accession>
<dbReference type="AlphaFoldDB" id="A0A7S2SLB3"/>
<organism evidence="2">
    <name type="scientific">Mucochytrium quahogii</name>
    <dbReference type="NCBI Taxonomy" id="96639"/>
    <lineage>
        <taxon>Eukaryota</taxon>
        <taxon>Sar</taxon>
        <taxon>Stramenopiles</taxon>
        <taxon>Bigyra</taxon>
        <taxon>Labyrinthulomycetes</taxon>
        <taxon>Thraustochytrida</taxon>
        <taxon>Thraustochytriidae</taxon>
        <taxon>Mucochytrium</taxon>
    </lineage>
</organism>